<dbReference type="Proteomes" id="UP000612680">
    <property type="component" value="Chromosome"/>
</dbReference>
<sequence length="488" mass="54350">MIELPDDELDKLFRKSSEELDPQYEPDDWNALRSRLDEHDGRTVGGWLRKWWPAGLLALLIPAGILMYYLFQNTDRKEAGNGRPAIVLAEKQPAEKQQQAEKHTAPDATVTSEKAPKPEHAPAAHEKAELNAAQLKSGRPAAGNAAPATALVRKSKILPRGRSEAGGVFLEPDRSKAGGGDGALIISDIPSRKRVWDREERKKGEMEEGRNGVRDEGKRGGMEDVKRGVMGVGVEGVALDSALRVERVLVSADMLRARPLVWTMREPEVEIKPVAGQMQDSSASEQERPAVLSPKWAVRVGYSPDLTTVGFNNLTRVGKAFSLLFEYGISKKLYLQTGVVRSEKDYSAGAGEYEFYDYVTAVNTPYDVDGMCTMFEIPLGIRYDLAQKAHSRWFASSGFSSYYAQKEKYIYHYKDYVHGQKSGWQGKTGLFLFSHLNASIGYERSITRKLSILAEPYVRIPLKGVGYGKVNLLTTGAWISLRYTPVFR</sequence>
<protein>
    <recommendedName>
        <fullName evidence="4">Outer membrane protein beta-barrel domain-containing protein</fullName>
    </recommendedName>
</protein>
<proteinExistence type="predicted"/>
<feature type="region of interest" description="Disordered" evidence="1">
    <location>
        <begin position="92"/>
        <end position="127"/>
    </location>
</feature>
<dbReference type="RefSeq" id="WP_204657576.1">
    <property type="nucleotide sequence ID" value="NZ_CP056775.1"/>
</dbReference>
<dbReference type="EMBL" id="CP056775">
    <property type="protein sequence ID" value="QRR02534.1"/>
    <property type="molecule type" value="Genomic_DNA"/>
</dbReference>
<evidence type="ECO:0000313" key="3">
    <source>
        <dbReference type="Proteomes" id="UP000612680"/>
    </source>
</evidence>
<evidence type="ECO:0000256" key="1">
    <source>
        <dbReference type="SAM" id="MobiDB-lite"/>
    </source>
</evidence>
<evidence type="ECO:0008006" key="4">
    <source>
        <dbReference type="Google" id="ProtNLM"/>
    </source>
</evidence>
<feature type="compositionally biased region" description="Basic and acidic residues" evidence="1">
    <location>
        <begin position="114"/>
        <end position="127"/>
    </location>
</feature>
<name>A0ABX7I9C3_9BACT</name>
<feature type="compositionally biased region" description="Basic and acidic residues" evidence="1">
    <location>
        <begin position="92"/>
        <end position="105"/>
    </location>
</feature>
<organism evidence="2 3">
    <name type="scientific">Dyadobacter sandarakinus</name>
    <dbReference type="NCBI Taxonomy" id="2747268"/>
    <lineage>
        <taxon>Bacteria</taxon>
        <taxon>Pseudomonadati</taxon>
        <taxon>Bacteroidota</taxon>
        <taxon>Cytophagia</taxon>
        <taxon>Cytophagales</taxon>
        <taxon>Spirosomataceae</taxon>
        <taxon>Dyadobacter</taxon>
    </lineage>
</organism>
<feature type="region of interest" description="Disordered" evidence="1">
    <location>
        <begin position="197"/>
        <end position="222"/>
    </location>
</feature>
<accession>A0ABX7I9C3</accession>
<evidence type="ECO:0000313" key="2">
    <source>
        <dbReference type="EMBL" id="QRR02534.1"/>
    </source>
</evidence>
<reference evidence="2 3" key="1">
    <citation type="submission" date="2020-06" db="EMBL/GenBank/DDBJ databases">
        <title>Dyadobacter sandarakinus sp. nov., isolated from the soil of the Arctic Yellow River Station.</title>
        <authorList>
            <person name="Zhang Y."/>
            <person name="Peng F."/>
        </authorList>
    </citation>
    <scope>NUCLEOTIDE SEQUENCE [LARGE SCALE GENOMIC DNA]</scope>
    <source>
        <strain evidence="2 3">Q3-56</strain>
    </source>
</reference>
<gene>
    <name evidence="2" type="ORF">HWI92_17270</name>
</gene>
<keyword evidence="3" id="KW-1185">Reference proteome</keyword>